<organism evidence="1 2">
    <name type="scientific">Solanum tuberosum</name>
    <name type="common">Potato</name>
    <dbReference type="NCBI Taxonomy" id="4113"/>
    <lineage>
        <taxon>Eukaryota</taxon>
        <taxon>Viridiplantae</taxon>
        <taxon>Streptophyta</taxon>
        <taxon>Embryophyta</taxon>
        <taxon>Tracheophyta</taxon>
        <taxon>Spermatophyta</taxon>
        <taxon>Magnoliopsida</taxon>
        <taxon>eudicotyledons</taxon>
        <taxon>Gunneridae</taxon>
        <taxon>Pentapetalae</taxon>
        <taxon>asterids</taxon>
        <taxon>lamiids</taxon>
        <taxon>Solanales</taxon>
        <taxon>Solanaceae</taxon>
        <taxon>Solanoideae</taxon>
        <taxon>Solaneae</taxon>
        <taxon>Solanum</taxon>
    </lineage>
</organism>
<dbReference type="InParanoid" id="M1DHM1"/>
<name>M1DHM1_SOLTU</name>
<dbReference type="EnsemblPlants" id="PGSC0003DMT400089186">
    <property type="protein sequence ID" value="PGSC0003DMT400089186"/>
    <property type="gene ID" value="PGSC0003DMG400038757"/>
</dbReference>
<keyword evidence="2" id="KW-1185">Reference proteome</keyword>
<evidence type="ECO:0000313" key="2">
    <source>
        <dbReference type="Proteomes" id="UP000011115"/>
    </source>
</evidence>
<protein>
    <submittedName>
        <fullName evidence="1">Uncharacterized protein</fullName>
    </submittedName>
</protein>
<dbReference type="Gramene" id="PGSC0003DMT400089186">
    <property type="protein sequence ID" value="PGSC0003DMT400089186"/>
    <property type="gene ID" value="PGSC0003DMG400038757"/>
</dbReference>
<dbReference type="PaxDb" id="4113-PGSC0003DMT400089186"/>
<dbReference type="Proteomes" id="UP000011115">
    <property type="component" value="Unassembled WGS sequence"/>
</dbReference>
<accession>M1DHM1</accession>
<dbReference type="AlphaFoldDB" id="M1DHM1"/>
<reference evidence="2" key="1">
    <citation type="journal article" date="2011" name="Nature">
        <title>Genome sequence and analysis of the tuber crop potato.</title>
        <authorList>
            <consortium name="The Potato Genome Sequencing Consortium"/>
        </authorList>
    </citation>
    <scope>NUCLEOTIDE SEQUENCE [LARGE SCALE GENOMIC DNA]</scope>
    <source>
        <strain evidence="2">cv. DM1-3 516 R44</strain>
    </source>
</reference>
<sequence>MDRQRDHDPSSGSWSLACDYWFWGSLHEPYHGLCEGPQTVKTTVFLHLGWGLLAKGRQMPPRPVIKTTVHGGPCDHIFAFCCTVLSPEERIKSAEKGNSRRIAKKFRKAVPCHPMTQTTMILRTGARRRCPKPKGTSLS</sequence>
<reference evidence="1" key="2">
    <citation type="submission" date="2015-06" db="UniProtKB">
        <authorList>
            <consortium name="EnsemblPlants"/>
        </authorList>
    </citation>
    <scope>IDENTIFICATION</scope>
    <source>
        <strain evidence="1">DM1-3 516 R44</strain>
    </source>
</reference>
<dbReference type="HOGENOM" id="CLU_1848649_0_0_1"/>
<evidence type="ECO:0000313" key="1">
    <source>
        <dbReference type="EnsemblPlants" id="PGSC0003DMT400089186"/>
    </source>
</evidence>
<proteinExistence type="predicted"/>